<protein>
    <submittedName>
        <fullName evidence="2">Uncharacterized protein</fullName>
    </submittedName>
</protein>
<comment type="caution">
    <text evidence="2">The sequence shown here is derived from an EMBL/GenBank/DDBJ whole genome shotgun (WGS) entry which is preliminary data.</text>
</comment>
<name>A0AA39Z7Y6_9PEZI</name>
<feature type="region of interest" description="Disordered" evidence="1">
    <location>
        <begin position="48"/>
        <end position="78"/>
    </location>
</feature>
<accession>A0AA39Z7Y6</accession>
<organism evidence="2 3">
    <name type="scientific">Cercophora samala</name>
    <dbReference type="NCBI Taxonomy" id="330535"/>
    <lineage>
        <taxon>Eukaryota</taxon>
        <taxon>Fungi</taxon>
        <taxon>Dikarya</taxon>
        <taxon>Ascomycota</taxon>
        <taxon>Pezizomycotina</taxon>
        <taxon>Sordariomycetes</taxon>
        <taxon>Sordariomycetidae</taxon>
        <taxon>Sordariales</taxon>
        <taxon>Lasiosphaeriaceae</taxon>
        <taxon>Cercophora</taxon>
    </lineage>
</organism>
<keyword evidence="3" id="KW-1185">Reference proteome</keyword>
<evidence type="ECO:0000313" key="2">
    <source>
        <dbReference type="EMBL" id="KAK0665872.1"/>
    </source>
</evidence>
<feature type="non-terminal residue" evidence="2">
    <location>
        <position position="201"/>
    </location>
</feature>
<sequence length="201" mass="22552">MQEFRISCSLFYFLLTFSSRSRRPDSRQPIIARDLLVNRWALPHTPYSGTSYSTSSRTRHGTHGRLQAPSKHQSQGNISRASRLLFPTETASNSTLKSSWGGHWASTTHMQFHFHFNPTQLVNHAQSRDALKWLLRPIPSRPSGASNDTLKQERIACSSLIGIMVRDCSAGGSALSTRTWNGNVALDEDRPREAGRWDDGS</sequence>
<proteinExistence type="predicted"/>
<dbReference type="AlphaFoldDB" id="A0AA39Z7Y6"/>
<dbReference type="Proteomes" id="UP001174997">
    <property type="component" value="Unassembled WGS sequence"/>
</dbReference>
<dbReference type="EMBL" id="JAULSY010000100">
    <property type="protein sequence ID" value="KAK0665872.1"/>
    <property type="molecule type" value="Genomic_DNA"/>
</dbReference>
<reference evidence="2" key="1">
    <citation type="submission" date="2023-06" db="EMBL/GenBank/DDBJ databases">
        <title>Genome-scale phylogeny and comparative genomics of the fungal order Sordariales.</title>
        <authorList>
            <consortium name="Lawrence Berkeley National Laboratory"/>
            <person name="Hensen N."/>
            <person name="Bonometti L."/>
            <person name="Westerberg I."/>
            <person name="Brannstrom I.O."/>
            <person name="Guillou S."/>
            <person name="Cros-Aarteil S."/>
            <person name="Calhoun S."/>
            <person name="Haridas S."/>
            <person name="Kuo A."/>
            <person name="Mondo S."/>
            <person name="Pangilinan J."/>
            <person name="Riley R."/>
            <person name="Labutti K."/>
            <person name="Andreopoulos B."/>
            <person name="Lipzen A."/>
            <person name="Chen C."/>
            <person name="Yanf M."/>
            <person name="Daum C."/>
            <person name="Ng V."/>
            <person name="Clum A."/>
            <person name="Steindorff A."/>
            <person name="Ohm R."/>
            <person name="Martin F."/>
            <person name="Silar P."/>
            <person name="Natvig D."/>
            <person name="Lalanne C."/>
            <person name="Gautier V."/>
            <person name="Ament-Velasquez S.L."/>
            <person name="Kruys A."/>
            <person name="Hutchinson M.I."/>
            <person name="Powell A.J."/>
            <person name="Barry K."/>
            <person name="Miller A.N."/>
            <person name="Grigoriev I.V."/>
            <person name="Debuchy R."/>
            <person name="Gladieux P."/>
            <person name="Thoren M.H."/>
            <person name="Johannesson H."/>
        </authorList>
    </citation>
    <scope>NUCLEOTIDE SEQUENCE</scope>
    <source>
        <strain evidence="2">CBS 307.81</strain>
    </source>
</reference>
<evidence type="ECO:0000313" key="3">
    <source>
        <dbReference type="Proteomes" id="UP001174997"/>
    </source>
</evidence>
<gene>
    <name evidence="2" type="ORF">QBC41DRAFT_327069</name>
</gene>
<evidence type="ECO:0000256" key="1">
    <source>
        <dbReference type="SAM" id="MobiDB-lite"/>
    </source>
</evidence>